<comment type="caution">
    <text evidence="1">The sequence shown here is derived from an EMBL/GenBank/DDBJ whole genome shotgun (WGS) entry which is preliminary data.</text>
</comment>
<organism evidence="1 2">
    <name type="scientific">Ataeniobius toweri</name>
    <dbReference type="NCBI Taxonomy" id="208326"/>
    <lineage>
        <taxon>Eukaryota</taxon>
        <taxon>Metazoa</taxon>
        <taxon>Chordata</taxon>
        <taxon>Craniata</taxon>
        <taxon>Vertebrata</taxon>
        <taxon>Euteleostomi</taxon>
        <taxon>Actinopterygii</taxon>
        <taxon>Neopterygii</taxon>
        <taxon>Teleostei</taxon>
        <taxon>Neoteleostei</taxon>
        <taxon>Acanthomorphata</taxon>
        <taxon>Ovalentaria</taxon>
        <taxon>Atherinomorphae</taxon>
        <taxon>Cyprinodontiformes</taxon>
        <taxon>Goodeidae</taxon>
        <taxon>Ataeniobius</taxon>
    </lineage>
</organism>
<reference evidence="1 2" key="1">
    <citation type="submission" date="2021-07" db="EMBL/GenBank/DDBJ databases">
        <authorList>
            <person name="Palmer J.M."/>
        </authorList>
    </citation>
    <scope>NUCLEOTIDE SEQUENCE [LARGE SCALE GENOMIC DNA]</scope>
    <source>
        <strain evidence="1 2">AT_MEX2019</strain>
        <tissue evidence="1">Muscle</tissue>
    </source>
</reference>
<proteinExistence type="predicted"/>
<keyword evidence="2" id="KW-1185">Reference proteome</keyword>
<protein>
    <submittedName>
        <fullName evidence="1">Uncharacterized protein</fullName>
    </submittedName>
</protein>
<dbReference type="Proteomes" id="UP001345963">
    <property type="component" value="Unassembled WGS sequence"/>
</dbReference>
<accession>A0ABU7C9A8</accession>
<name>A0ABU7C9A8_9TELE</name>
<dbReference type="EMBL" id="JAHUTI010084220">
    <property type="protein sequence ID" value="MED6259521.1"/>
    <property type="molecule type" value="Genomic_DNA"/>
</dbReference>
<gene>
    <name evidence="1" type="ORF">ATANTOWER_024461</name>
</gene>
<evidence type="ECO:0000313" key="1">
    <source>
        <dbReference type="EMBL" id="MED6259521.1"/>
    </source>
</evidence>
<evidence type="ECO:0000313" key="2">
    <source>
        <dbReference type="Proteomes" id="UP001345963"/>
    </source>
</evidence>
<sequence>MQQEPELLTFQAGAESRGKEALICSGMLVCSHRDPRTKTTFQHSSLLLHQQALLLCSSQLSEDSVIPSHEVNHTSSLR</sequence>